<comment type="caution">
    <text evidence="5">The sequence shown here is derived from an EMBL/GenBank/DDBJ whole genome shotgun (WGS) entry which is preliminary data.</text>
</comment>
<keyword evidence="6" id="KW-1185">Reference proteome</keyword>
<organism evidence="5 6">
    <name type="scientific">Cudoniella acicularis</name>
    <dbReference type="NCBI Taxonomy" id="354080"/>
    <lineage>
        <taxon>Eukaryota</taxon>
        <taxon>Fungi</taxon>
        <taxon>Dikarya</taxon>
        <taxon>Ascomycota</taxon>
        <taxon>Pezizomycotina</taxon>
        <taxon>Leotiomycetes</taxon>
        <taxon>Helotiales</taxon>
        <taxon>Tricladiaceae</taxon>
        <taxon>Cudoniella</taxon>
    </lineage>
</organism>
<dbReference type="Gene3D" id="3.40.50.1820">
    <property type="entry name" value="alpha/beta hydrolase"/>
    <property type="match status" value="1"/>
</dbReference>
<dbReference type="InterPro" id="IPR051299">
    <property type="entry name" value="AB_hydrolase_lip/est"/>
</dbReference>
<dbReference type="OrthoDB" id="426718at2759"/>
<evidence type="ECO:0000256" key="2">
    <source>
        <dbReference type="ARBA" id="ARBA00022801"/>
    </source>
</evidence>
<dbReference type="CDD" id="cd00519">
    <property type="entry name" value="Lipase_3"/>
    <property type="match status" value="1"/>
</dbReference>
<keyword evidence="1 3" id="KW-0732">Signal</keyword>
<keyword evidence="2" id="KW-0378">Hydrolase</keyword>
<reference evidence="5 6" key="1">
    <citation type="submission" date="2020-03" db="EMBL/GenBank/DDBJ databases">
        <title>Draft Genome Sequence of Cudoniella acicularis.</title>
        <authorList>
            <person name="Buettner E."/>
            <person name="Kellner H."/>
        </authorList>
    </citation>
    <scope>NUCLEOTIDE SEQUENCE [LARGE SCALE GENOMIC DNA]</scope>
    <source>
        <strain evidence="5 6">DSM 108380</strain>
    </source>
</reference>
<evidence type="ECO:0000256" key="3">
    <source>
        <dbReference type="SAM" id="SignalP"/>
    </source>
</evidence>
<dbReference type="PANTHER" id="PTHR46640:SF1">
    <property type="entry name" value="FUNGAL LIPASE-LIKE DOMAIN-CONTAINING PROTEIN-RELATED"/>
    <property type="match status" value="1"/>
</dbReference>
<dbReference type="PANTHER" id="PTHR46640">
    <property type="entry name" value="TRIACYLGLYCEROL LIPASE, PUTATIVE (AFU_ORTHOLOGUE AFUA_6G06510)-RELATED"/>
    <property type="match status" value="1"/>
</dbReference>
<name>A0A8H4RZ16_9HELO</name>
<proteinExistence type="predicted"/>
<dbReference type="AlphaFoldDB" id="A0A8H4RZ16"/>
<protein>
    <recommendedName>
        <fullName evidence="4">Fungal lipase-type domain-containing protein</fullName>
    </recommendedName>
</protein>
<dbReference type="Pfam" id="PF01764">
    <property type="entry name" value="Lipase_3"/>
    <property type="match status" value="1"/>
</dbReference>
<accession>A0A8H4RZ16</accession>
<dbReference type="GO" id="GO:0006629">
    <property type="term" value="P:lipid metabolic process"/>
    <property type="evidence" value="ECO:0007669"/>
    <property type="project" value="InterPro"/>
</dbReference>
<feature type="chain" id="PRO_5034707192" description="Fungal lipase-type domain-containing protein" evidence="3">
    <location>
        <begin position="19"/>
        <end position="328"/>
    </location>
</feature>
<evidence type="ECO:0000313" key="5">
    <source>
        <dbReference type="EMBL" id="KAF4637584.1"/>
    </source>
</evidence>
<dbReference type="SUPFAM" id="SSF53474">
    <property type="entry name" value="alpha/beta-Hydrolases"/>
    <property type="match status" value="1"/>
</dbReference>
<dbReference type="GO" id="GO:0016787">
    <property type="term" value="F:hydrolase activity"/>
    <property type="evidence" value="ECO:0007669"/>
    <property type="project" value="UniProtKB-KW"/>
</dbReference>
<evidence type="ECO:0000256" key="1">
    <source>
        <dbReference type="ARBA" id="ARBA00022729"/>
    </source>
</evidence>
<sequence length="328" mass="35096">MWSTLKCALLLGAIVVDATPFLKGKSKNSAAQISAIDSDQLSQLEHFSQWAKAAYCYGNVQGGNTKVECSNSNGTCPLVETASTSIIAPFVQGESDTKGFVAVDDTNKMIVVSIQGTARKSNFDSVLTDLKIARVKTDLCKTANTKDGCEVHKGFYKAAMDVQGIVQGNVTAALASHPDYKVIVTGHSLGAAIAALLATMIRNAGTNVDLYNYGQPHLGTTDIANYIQSQAPSKGSNFRVTHFNDPVPQLPPHDLGNWDHFYPEFWIKINTGTVAATDVDQINATLYTKAGNEGQTSKFGPLVDIAEHVGAHRLYFGTIPGCRSLPPT</sequence>
<dbReference type="InterPro" id="IPR002921">
    <property type="entry name" value="Fungal_lipase-type"/>
</dbReference>
<evidence type="ECO:0000313" key="6">
    <source>
        <dbReference type="Proteomes" id="UP000566819"/>
    </source>
</evidence>
<dbReference type="Proteomes" id="UP000566819">
    <property type="component" value="Unassembled WGS sequence"/>
</dbReference>
<feature type="domain" description="Fungal lipase-type" evidence="4">
    <location>
        <begin position="111"/>
        <end position="253"/>
    </location>
</feature>
<dbReference type="InterPro" id="IPR029058">
    <property type="entry name" value="AB_hydrolase_fold"/>
</dbReference>
<feature type="signal peptide" evidence="3">
    <location>
        <begin position="1"/>
        <end position="18"/>
    </location>
</feature>
<evidence type="ECO:0000259" key="4">
    <source>
        <dbReference type="Pfam" id="PF01764"/>
    </source>
</evidence>
<gene>
    <name evidence="5" type="ORF">G7Y89_g505</name>
</gene>
<dbReference type="EMBL" id="JAAMPI010000018">
    <property type="protein sequence ID" value="KAF4637584.1"/>
    <property type="molecule type" value="Genomic_DNA"/>
</dbReference>